<dbReference type="Proteomes" id="UP000267821">
    <property type="component" value="Unassembled WGS sequence"/>
</dbReference>
<feature type="compositionally biased region" description="Acidic residues" evidence="1">
    <location>
        <begin position="493"/>
        <end position="507"/>
    </location>
</feature>
<feature type="compositionally biased region" description="Low complexity" evidence="1">
    <location>
        <begin position="8"/>
        <end position="22"/>
    </location>
</feature>
<dbReference type="EMBL" id="ML121551">
    <property type="protein sequence ID" value="RPB22455.1"/>
    <property type="molecule type" value="Genomic_DNA"/>
</dbReference>
<feature type="compositionally biased region" description="Pro residues" evidence="1">
    <location>
        <begin position="243"/>
        <end position="261"/>
    </location>
</feature>
<dbReference type="OrthoDB" id="5461507at2759"/>
<feature type="compositionally biased region" description="Acidic residues" evidence="1">
    <location>
        <begin position="463"/>
        <end position="472"/>
    </location>
</feature>
<feature type="region of interest" description="Disordered" evidence="1">
    <location>
        <begin position="1"/>
        <end position="31"/>
    </location>
</feature>
<feature type="region of interest" description="Disordered" evidence="1">
    <location>
        <begin position="222"/>
        <end position="263"/>
    </location>
</feature>
<proteinExistence type="predicted"/>
<feature type="region of interest" description="Disordered" evidence="1">
    <location>
        <begin position="276"/>
        <end position="304"/>
    </location>
</feature>
<reference evidence="2 3" key="1">
    <citation type="journal article" date="2018" name="Nat. Ecol. Evol.">
        <title>Pezizomycetes genomes reveal the molecular basis of ectomycorrhizal truffle lifestyle.</title>
        <authorList>
            <person name="Murat C."/>
            <person name="Payen T."/>
            <person name="Noel B."/>
            <person name="Kuo A."/>
            <person name="Morin E."/>
            <person name="Chen J."/>
            <person name="Kohler A."/>
            <person name="Krizsan K."/>
            <person name="Balestrini R."/>
            <person name="Da Silva C."/>
            <person name="Montanini B."/>
            <person name="Hainaut M."/>
            <person name="Levati E."/>
            <person name="Barry K.W."/>
            <person name="Belfiori B."/>
            <person name="Cichocki N."/>
            <person name="Clum A."/>
            <person name="Dockter R.B."/>
            <person name="Fauchery L."/>
            <person name="Guy J."/>
            <person name="Iotti M."/>
            <person name="Le Tacon F."/>
            <person name="Lindquist E.A."/>
            <person name="Lipzen A."/>
            <person name="Malagnac F."/>
            <person name="Mello A."/>
            <person name="Molinier V."/>
            <person name="Miyauchi S."/>
            <person name="Poulain J."/>
            <person name="Riccioni C."/>
            <person name="Rubini A."/>
            <person name="Sitrit Y."/>
            <person name="Splivallo R."/>
            <person name="Traeger S."/>
            <person name="Wang M."/>
            <person name="Zifcakova L."/>
            <person name="Wipf D."/>
            <person name="Zambonelli A."/>
            <person name="Paolocci F."/>
            <person name="Nowrousian M."/>
            <person name="Ottonello S."/>
            <person name="Baldrian P."/>
            <person name="Spatafora J.W."/>
            <person name="Henrissat B."/>
            <person name="Nagy L.G."/>
            <person name="Aury J.M."/>
            <person name="Wincker P."/>
            <person name="Grigoriev I.V."/>
            <person name="Bonfante P."/>
            <person name="Martin F.M."/>
        </authorList>
    </citation>
    <scope>NUCLEOTIDE SEQUENCE [LARGE SCALE GENOMIC DNA]</scope>
    <source>
        <strain evidence="2 3">ATCC MYA-4762</strain>
    </source>
</reference>
<sequence>MAFPRGGNNWSQSQNSNLSLQNAGTYGTGMPPVDVESSRFMIAVPQGANNYPPSNINSPAPPGWKPQSIPHLPLPHLSSLDRVRDTQQTSQKFHHSAYQNLQQPVPLPSLSDRFINVTDHYPGPICPSVSYSRQLMSTTPGHPAVPAFNRGPEYPSLPGFYVPPNNCSIVPRALTFDQRPQTQRVTYNTSHSNGSFQGYSPSVLSRNSFPTVTRPVQGAMDLSEPANSQNAGIGALSSSRPDSAPPLAHPAPEPSPIPPIPHTQWEPTIDPIIVGPTSHKGVKSNTSAEVGTGIRNGNVDGNDGGPDQEAFYDTIVVRSPAQMPTLSTAPIRSGNVDGNDCGPDQEGFYDTIVVRSPAQMPTLSTAPIRSGNFDGNDCGPDQEGFYDTIVVRSPAQMRTLSTAPIRNGNFDGNDCGPDQEGFYDTIVVRSPGQTRTLSTAPAPGKGMGERTGTNESNMWGTEVDTDVDMEEAQPERMTVNANKGRRARRTIEDSEDDEEPKDDQEDE</sequence>
<feature type="compositionally biased region" description="Polar residues" evidence="1">
    <location>
        <begin position="225"/>
        <end position="241"/>
    </location>
</feature>
<keyword evidence="3" id="KW-1185">Reference proteome</keyword>
<name>A0A3N4LWN6_9PEZI</name>
<accession>A0A3N4LWN6</accession>
<evidence type="ECO:0000256" key="1">
    <source>
        <dbReference type="SAM" id="MobiDB-lite"/>
    </source>
</evidence>
<feature type="region of interest" description="Disordered" evidence="1">
    <location>
        <begin position="433"/>
        <end position="507"/>
    </location>
</feature>
<gene>
    <name evidence="2" type="ORF">L211DRAFT_869231</name>
</gene>
<evidence type="ECO:0000313" key="3">
    <source>
        <dbReference type="Proteomes" id="UP000267821"/>
    </source>
</evidence>
<dbReference type="AlphaFoldDB" id="A0A3N4LWN6"/>
<evidence type="ECO:0000313" key="2">
    <source>
        <dbReference type="EMBL" id="RPB22455.1"/>
    </source>
</evidence>
<protein>
    <submittedName>
        <fullName evidence="2">Uncharacterized protein</fullName>
    </submittedName>
</protein>
<dbReference type="InParanoid" id="A0A3N4LWN6"/>
<organism evidence="2 3">
    <name type="scientific">Terfezia boudieri ATCC MYA-4762</name>
    <dbReference type="NCBI Taxonomy" id="1051890"/>
    <lineage>
        <taxon>Eukaryota</taxon>
        <taxon>Fungi</taxon>
        <taxon>Dikarya</taxon>
        <taxon>Ascomycota</taxon>
        <taxon>Pezizomycotina</taxon>
        <taxon>Pezizomycetes</taxon>
        <taxon>Pezizales</taxon>
        <taxon>Pezizaceae</taxon>
        <taxon>Terfezia</taxon>
    </lineage>
</organism>